<organism evidence="1 2">
    <name type="scientific">Debaryomyces hansenii (strain ATCC 36239 / CBS 767 / BCRC 21394 / JCM 1990 / NBRC 0083 / IGC 2968)</name>
    <name type="common">Yeast</name>
    <name type="synonym">Torulaspora hansenii</name>
    <dbReference type="NCBI Taxonomy" id="284592"/>
    <lineage>
        <taxon>Eukaryota</taxon>
        <taxon>Fungi</taxon>
        <taxon>Dikarya</taxon>
        <taxon>Ascomycota</taxon>
        <taxon>Saccharomycotina</taxon>
        <taxon>Pichiomycetes</taxon>
        <taxon>Debaryomycetaceae</taxon>
        <taxon>Debaryomyces</taxon>
    </lineage>
</organism>
<dbReference type="EMBL" id="CR382138">
    <property type="protein sequence ID" value="CAR66416.1"/>
    <property type="molecule type" value="Genomic_DNA"/>
</dbReference>
<reference evidence="1 2" key="1">
    <citation type="journal article" date="2004" name="Nature">
        <title>Genome evolution in yeasts.</title>
        <authorList>
            <consortium name="Genolevures"/>
            <person name="Dujon B."/>
            <person name="Sherman D."/>
            <person name="Fischer G."/>
            <person name="Durrens P."/>
            <person name="Casaregola S."/>
            <person name="Lafontaine I."/>
            <person name="de Montigny J."/>
            <person name="Marck C."/>
            <person name="Neuveglise C."/>
            <person name="Talla E."/>
            <person name="Goffard N."/>
            <person name="Frangeul L."/>
            <person name="Aigle M."/>
            <person name="Anthouard V."/>
            <person name="Babour A."/>
            <person name="Barbe V."/>
            <person name="Barnay S."/>
            <person name="Blanchin S."/>
            <person name="Beckerich J.M."/>
            <person name="Beyne E."/>
            <person name="Bleykasten C."/>
            <person name="Boisrame A."/>
            <person name="Boyer J."/>
            <person name="Cattolico L."/>
            <person name="Confanioleri F."/>
            <person name="de Daruvar A."/>
            <person name="Despons L."/>
            <person name="Fabre E."/>
            <person name="Fairhead C."/>
            <person name="Ferry-Dumazet H."/>
            <person name="Groppi A."/>
            <person name="Hantraye F."/>
            <person name="Hennequin C."/>
            <person name="Jauniaux N."/>
            <person name="Joyet P."/>
            <person name="Kachouri R."/>
            <person name="Kerrest A."/>
            <person name="Koszul R."/>
            <person name="Lemaire M."/>
            <person name="Lesur I."/>
            <person name="Ma L."/>
            <person name="Muller H."/>
            <person name="Nicaud J.M."/>
            <person name="Nikolski M."/>
            <person name="Oztas S."/>
            <person name="Ozier-Kalogeropoulos O."/>
            <person name="Pellenz S."/>
            <person name="Potier S."/>
            <person name="Richard G.F."/>
            <person name="Straub M.L."/>
            <person name="Suleau A."/>
            <person name="Swennene D."/>
            <person name="Tekaia F."/>
            <person name="Wesolowski-Louvel M."/>
            <person name="Westhof E."/>
            <person name="Wirth B."/>
            <person name="Zeniou-Meyer M."/>
            <person name="Zivanovic I."/>
            <person name="Bolotin-Fukuhara M."/>
            <person name="Thierry A."/>
            <person name="Bouchier C."/>
            <person name="Caudron B."/>
            <person name="Scarpelli C."/>
            <person name="Gaillardin C."/>
            <person name="Weissenbach J."/>
            <person name="Wincker P."/>
            <person name="Souciet J.L."/>
        </authorList>
    </citation>
    <scope>NUCLEOTIDE SEQUENCE [LARGE SCALE GENOMIC DNA]</scope>
    <source>
        <strain evidence="2">ATCC 36239 / CBS 767 / BCRC 21394 / JCM 1990 / NBRC 0083 / IGC 2968</strain>
    </source>
</reference>
<dbReference type="AlphaFoldDB" id="B5RUN8"/>
<proteinExistence type="predicted"/>
<evidence type="ECO:0000313" key="2">
    <source>
        <dbReference type="Proteomes" id="UP000000599"/>
    </source>
</evidence>
<dbReference type="InParanoid" id="B5RUN8"/>
<sequence length="72" mass="8173">MSLQCTYAEIFQMPKSKHEADFQFVYMSPSEKMSCSQASGPGLKNLDVSYYKHTLFTHGQCASEQNNCNTRP</sequence>
<gene>
    <name evidence="1" type="ordered locus">DEHA2F25608g</name>
</gene>
<evidence type="ECO:0000313" key="1">
    <source>
        <dbReference type="EMBL" id="CAR66416.1"/>
    </source>
</evidence>
<accession>B5RUN8</accession>
<dbReference type="VEuPathDB" id="FungiDB:DEHA2F25608g"/>
<name>B5RUN8_DEBHA</name>
<dbReference type="GeneID" id="8999071"/>
<keyword evidence="2" id="KW-1185">Reference proteome</keyword>
<dbReference type="RefSeq" id="XP_002770900.1">
    <property type="nucleotide sequence ID" value="XM_002770854.1"/>
</dbReference>
<protein>
    <submittedName>
        <fullName evidence="1">DEHA2F25608p</fullName>
    </submittedName>
</protein>
<dbReference type="KEGG" id="dha:DEHA2F25608g"/>
<dbReference type="Proteomes" id="UP000000599">
    <property type="component" value="Chromosome F"/>
</dbReference>
<dbReference type="HOGENOM" id="CLU_2722187_0_0_1"/>